<keyword evidence="1" id="KW-0812">Transmembrane</keyword>
<gene>
    <name evidence="2" type="ORF">JCM19296_1062</name>
</gene>
<comment type="caution">
    <text evidence="2">The sequence shown here is derived from an EMBL/GenBank/DDBJ whole genome shotgun (WGS) entry which is preliminary data.</text>
</comment>
<dbReference type="Proteomes" id="UP000028980">
    <property type="component" value="Unassembled WGS sequence"/>
</dbReference>
<reference evidence="2 3" key="1">
    <citation type="journal article" date="2014" name="Genome Announc.">
        <title>Draft Genome Sequences of Marine Flavobacterium Nonlabens Strains NR17, NR24, NR27, NR32, NR33, and Ara13.</title>
        <authorList>
            <person name="Nakanishi M."/>
            <person name="Meirelles P."/>
            <person name="Suzuki R."/>
            <person name="Takatani N."/>
            <person name="Mino S."/>
            <person name="Suda W."/>
            <person name="Oshima K."/>
            <person name="Hattori M."/>
            <person name="Ohkuma M."/>
            <person name="Hosokawa M."/>
            <person name="Miyashita K."/>
            <person name="Thompson F.L."/>
            <person name="Niwa A."/>
            <person name="Sawabe T."/>
            <person name="Sawabe T."/>
        </authorList>
    </citation>
    <scope>NUCLEOTIDE SEQUENCE [LARGE SCALE GENOMIC DNA]</scope>
    <source>
        <strain evidence="3">JCM19296</strain>
    </source>
</reference>
<dbReference type="Pfam" id="PF04240">
    <property type="entry name" value="Caroten_synth"/>
    <property type="match status" value="1"/>
</dbReference>
<protein>
    <submittedName>
        <fullName evidence="2">Conserved protein</fullName>
    </submittedName>
</protein>
<name>A0A081D974_NONUL</name>
<organism evidence="2 3">
    <name type="scientific">Nonlabens ulvanivorans</name>
    <name type="common">Persicivirga ulvanivorans</name>
    <dbReference type="NCBI Taxonomy" id="906888"/>
    <lineage>
        <taxon>Bacteria</taxon>
        <taxon>Pseudomonadati</taxon>
        <taxon>Bacteroidota</taxon>
        <taxon>Flavobacteriia</taxon>
        <taxon>Flavobacteriales</taxon>
        <taxon>Flavobacteriaceae</taxon>
        <taxon>Nonlabens</taxon>
    </lineage>
</organism>
<keyword evidence="1" id="KW-1133">Transmembrane helix</keyword>
<accession>A0A081D974</accession>
<feature type="transmembrane region" description="Helical" evidence="1">
    <location>
        <begin position="127"/>
        <end position="153"/>
    </location>
</feature>
<dbReference type="InterPro" id="IPR007354">
    <property type="entry name" value="CruF-like"/>
</dbReference>
<keyword evidence="1" id="KW-0472">Membrane</keyword>
<dbReference type="AlphaFoldDB" id="A0A081D974"/>
<evidence type="ECO:0000313" key="2">
    <source>
        <dbReference type="EMBL" id="GAK75470.1"/>
    </source>
</evidence>
<sequence length="208" mass="23482">MIKKSLILFTWVLHVTALIGIALGGYQDFFVTKSPFTLLYLALVLWICYPIQSIKKVSLFALCFIVGMIVEWLGVHTGSLFGDYFYGDNLGPKLDGIPYLIGVNWAILAFISHSISQSYIKNITAQIFSAAGLMVILDFFLEHICDYAGYWHFNGGAGWWNYICWFIVASILHAVLAHYKLKGDRNTSLHLYTAQLIFALGLWIIISI</sequence>
<feature type="transmembrane region" description="Helical" evidence="1">
    <location>
        <begin position="34"/>
        <end position="51"/>
    </location>
</feature>
<feature type="transmembrane region" description="Helical" evidence="1">
    <location>
        <begin position="189"/>
        <end position="206"/>
    </location>
</feature>
<evidence type="ECO:0000313" key="3">
    <source>
        <dbReference type="Proteomes" id="UP000028980"/>
    </source>
</evidence>
<feature type="transmembrane region" description="Helical" evidence="1">
    <location>
        <begin position="159"/>
        <end position="177"/>
    </location>
</feature>
<feature type="transmembrane region" description="Helical" evidence="1">
    <location>
        <begin position="96"/>
        <end position="115"/>
    </location>
</feature>
<evidence type="ECO:0000256" key="1">
    <source>
        <dbReference type="SAM" id="Phobius"/>
    </source>
</evidence>
<dbReference type="PANTHER" id="PTHR39419:SF1">
    <property type="entry name" value="SLL0814 PROTEIN"/>
    <property type="match status" value="1"/>
</dbReference>
<proteinExistence type="predicted"/>
<dbReference type="PANTHER" id="PTHR39419">
    <property type="entry name" value="SLL0814 PROTEIN"/>
    <property type="match status" value="1"/>
</dbReference>
<feature type="transmembrane region" description="Helical" evidence="1">
    <location>
        <begin position="58"/>
        <end position="76"/>
    </location>
</feature>
<dbReference type="EMBL" id="BBLG01000002">
    <property type="protein sequence ID" value="GAK75470.1"/>
    <property type="molecule type" value="Genomic_DNA"/>
</dbReference>